<name>A0A1F6V7V8_9BACT</name>
<accession>A0A1F6V7V8</accession>
<gene>
    <name evidence="1" type="ORF">A2642_05110</name>
</gene>
<proteinExistence type="predicted"/>
<dbReference type="AlphaFoldDB" id="A0A1F6V7V8"/>
<comment type="caution">
    <text evidence="1">The sequence shown here is derived from an EMBL/GenBank/DDBJ whole genome shotgun (WGS) entry which is preliminary data.</text>
</comment>
<reference evidence="1 2" key="1">
    <citation type="journal article" date="2016" name="Nat. Commun.">
        <title>Thousands of microbial genomes shed light on interconnected biogeochemical processes in an aquifer system.</title>
        <authorList>
            <person name="Anantharaman K."/>
            <person name="Brown C.T."/>
            <person name="Hug L.A."/>
            <person name="Sharon I."/>
            <person name="Castelle C.J."/>
            <person name="Probst A.J."/>
            <person name="Thomas B.C."/>
            <person name="Singh A."/>
            <person name="Wilkins M.J."/>
            <person name="Karaoz U."/>
            <person name="Brodie E.L."/>
            <person name="Williams K.H."/>
            <person name="Hubbard S.S."/>
            <person name="Banfield J.F."/>
        </authorList>
    </citation>
    <scope>NUCLEOTIDE SEQUENCE [LARGE SCALE GENOMIC DNA]</scope>
</reference>
<dbReference type="Proteomes" id="UP000178700">
    <property type="component" value="Unassembled WGS sequence"/>
</dbReference>
<organism evidence="1 2">
    <name type="scientific">Candidatus Nomurabacteria bacterium RIFCSPHIGHO2_01_FULL_39_10</name>
    <dbReference type="NCBI Taxonomy" id="1801733"/>
    <lineage>
        <taxon>Bacteria</taxon>
        <taxon>Candidatus Nomuraibacteriota</taxon>
    </lineage>
</organism>
<sequence length="63" mass="7362">MQEISAGLGVSTNDFALNAILYYMKRIKDRVNLKSEMETWENAGIEDLLKFEKTVKELLDFKY</sequence>
<dbReference type="EMBL" id="MFTJ01000021">
    <property type="protein sequence ID" value="OGI65743.1"/>
    <property type="molecule type" value="Genomic_DNA"/>
</dbReference>
<evidence type="ECO:0000313" key="2">
    <source>
        <dbReference type="Proteomes" id="UP000178700"/>
    </source>
</evidence>
<protein>
    <submittedName>
        <fullName evidence="1">Uncharacterized protein</fullName>
    </submittedName>
</protein>
<evidence type="ECO:0000313" key="1">
    <source>
        <dbReference type="EMBL" id="OGI65743.1"/>
    </source>
</evidence>